<feature type="chain" id="PRO_5002948981" description="Lipoprotein" evidence="1">
    <location>
        <begin position="23"/>
        <end position="285"/>
    </location>
</feature>
<dbReference type="EMBL" id="CP001614">
    <property type="protein sequence ID" value="ACR12245.1"/>
    <property type="molecule type" value="Genomic_DNA"/>
</dbReference>
<dbReference type="Proteomes" id="UP000009080">
    <property type="component" value="Chromosome"/>
</dbReference>
<sequence length="285" mass="31629">MRNLFRFTLLLPIFIPSLTAAASTCRLENMFCESFETLSITGSFDGSSEAKISTVRAYDGKHALHVVGAGGGYNRQFFKVLLSETPFAKRHFGRAMVWLSDKNARDADFTLLQLAGPATTQSGAPKGFEVALRGRVDGRYDHLFSNYDTYPVTDNSAGKKWSTDCWQHPAFSDTKPPASTYRLPKNQWFCLAWSVDVERDHLAFWLDGKPLEEITINGKGQGCVAHSQADKWLAPSELTYLGIGIEQYQKTAKRRELFIDDVALSQSPVPCPVLQAPMAGGEVVH</sequence>
<evidence type="ECO:0008006" key="4">
    <source>
        <dbReference type="Google" id="ProtNLM"/>
    </source>
</evidence>
<name>C5BMF9_TERTT</name>
<evidence type="ECO:0000256" key="1">
    <source>
        <dbReference type="SAM" id="SignalP"/>
    </source>
</evidence>
<reference evidence="2 3" key="1">
    <citation type="journal article" date="2009" name="PLoS ONE">
        <title>The complete genome of Teredinibacter turnerae T7901: an intracellular endosymbiont of marine wood-boring bivalves (shipworms).</title>
        <authorList>
            <person name="Yang J.C."/>
            <person name="Madupu R."/>
            <person name="Durkin A.S."/>
            <person name="Ekborg N.A."/>
            <person name="Pedamallu C.S."/>
            <person name="Hostetler J.B."/>
            <person name="Radune D."/>
            <person name="Toms B.S."/>
            <person name="Henrissat B."/>
            <person name="Coutinho P.M."/>
            <person name="Schwarz S."/>
            <person name="Field L."/>
            <person name="Trindade-Silva A.E."/>
            <person name="Soares C.A.G."/>
            <person name="Elshahawi S."/>
            <person name="Hanora A."/>
            <person name="Schmidt E.W."/>
            <person name="Haygood M.G."/>
            <person name="Posfai J."/>
            <person name="Benner J."/>
            <person name="Madinger C."/>
            <person name="Nove J."/>
            <person name="Anton B."/>
            <person name="Chaudhary K."/>
            <person name="Foster J."/>
            <person name="Holman A."/>
            <person name="Kumar S."/>
            <person name="Lessard P.A."/>
            <person name="Luyten Y.A."/>
            <person name="Slatko B."/>
            <person name="Wood N."/>
            <person name="Wu B."/>
            <person name="Teplitski M."/>
            <person name="Mougous J.D."/>
            <person name="Ward N."/>
            <person name="Eisen J.A."/>
            <person name="Badger J.H."/>
            <person name="Distel D.L."/>
        </authorList>
    </citation>
    <scope>NUCLEOTIDE SEQUENCE [LARGE SCALE GENOMIC DNA]</scope>
    <source>
        <strain evidence="3">ATCC 39867 / T7901</strain>
    </source>
</reference>
<proteinExistence type="predicted"/>
<keyword evidence="3" id="KW-1185">Reference proteome</keyword>
<dbReference type="eggNOG" id="ENOG5030T47">
    <property type="taxonomic scope" value="Bacteria"/>
</dbReference>
<keyword evidence="1" id="KW-0732">Signal</keyword>
<dbReference type="AlphaFoldDB" id="C5BMF9"/>
<feature type="signal peptide" evidence="1">
    <location>
        <begin position="1"/>
        <end position="22"/>
    </location>
</feature>
<organism evidence="2 3">
    <name type="scientific">Teredinibacter turnerae (strain ATCC 39867 / T7901)</name>
    <dbReference type="NCBI Taxonomy" id="377629"/>
    <lineage>
        <taxon>Bacteria</taxon>
        <taxon>Pseudomonadati</taxon>
        <taxon>Pseudomonadota</taxon>
        <taxon>Gammaproteobacteria</taxon>
        <taxon>Cellvibrionales</taxon>
        <taxon>Cellvibrionaceae</taxon>
        <taxon>Teredinibacter</taxon>
    </lineage>
</organism>
<gene>
    <name evidence="2" type="ordered locus">TERTU_2709</name>
</gene>
<dbReference type="Gene3D" id="2.60.120.200">
    <property type="match status" value="1"/>
</dbReference>
<evidence type="ECO:0000313" key="2">
    <source>
        <dbReference type="EMBL" id="ACR12245.1"/>
    </source>
</evidence>
<dbReference type="KEGG" id="ttu:TERTU_2709"/>
<accession>C5BMF9</accession>
<protein>
    <recommendedName>
        <fullName evidence="4">Lipoprotein</fullName>
    </recommendedName>
</protein>
<evidence type="ECO:0000313" key="3">
    <source>
        <dbReference type="Proteomes" id="UP000009080"/>
    </source>
</evidence>
<dbReference type="RefSeq" id="WP_015818357.1">
    <property type="nucleotide sequence ID" value="NC_012997.1"/>
</dbReference>
<dbReference type="HOGENOM" id="CLU_976382_0_0_6"/>